<evidence type="ECO:0000313" key="1">
    <source>
        <dbReference type="EMBL" id="OGN07025.1"/>
    </source>
</evidence>
<name>A0A1F8F1N1_9BACT</name>
<evidence type="ECO:0000313" key="2">
    <source>
        <dbReference type="Proteomes" id="UP000177605"/>
    </source>
</evidence>
<gene>
    <name evidence="1" type="ORF">A2669_02475</name>
</gene>
<dbReference type="AlphaFoldDB" id="A0A1F8F1N1"/>
<sequence length="74" mass="8226">MPTTKTRINITADKDIERSLVAAAKRDGVPTASKAAELLRLALELEEDLALSAIADERLTGKKIKWLSHKQVWK</sequence>
<proteinExistence type="predicted"/>
<dbReference type="Proteomes" id="UP000177605">
    <property type="component" value="Unassembled WGS sequence"/>
</dbReference>
<accession>A0A1F8F1N1</accession>
<comment type="caution">
    <text evidence="1">The sequence shown here is derived from an EMBL/GenBank/DDBJ whole genome shotgun (WGS) entry which is preliminary data.</text>
</comment>
<dbReference type="EMBL" id="MGJM01000005">
    <property type="protein sequence ID" value="OGN07025.1"/>
    <property type="molecule type" value="Genomic_DNA"/>
</dbReference>
<protein>
    <submittedName>
        <fullName evidence="1">Uncharacterized protein</fullName>
    </submittedName>
</protein>
<organism evidence="1 2">
    <name type="scientific">Candidatus Yanofskybacteria bacterium RIFCSPHIGHO2_01_FULL_48_25b</name>
    <dbReference type="NCBI Taxonomy" id="1802672"/>
    <lineage>
        <taxon>Bacteria</taxon>
        <taxon>Candidatus Yanofskyibacteriota</taxon>
    </lineage>
</organism>
<reference evidence="1 2" key="1">
    <citation type="journal article" date="2016" name="Nat. Commun.">
        <title>Thousands of microbial genomes shed light on interconnected biogeochemical processes in an aquifer system.</title>
        <authorList>
            <person name="Anantharaman K."/>
            <person name="Brown C.T."/>
            <person name="Hug L.A."/>
            <person name="Sharon I."/>
            <person name="Castelle C.J."/>
            <person name="Probst A.J."/>
            <person name="Thomas B.C."/>
            <person name="Singh A."/>
            <person name="Wilkins M.J."/>
            <person name="Karaoz U."/>
            <person name="Brodie E.L."/>
            <person name="Williams K.H."/>
            <person name="Hubbard S.S."/>
            <person name="Banfield J.F."/>
        </authorList>
    </citation>
    <scope>NUCLEOTIDE SEQUENCE [LARGE SCALE GENOMIC DNA]</scope>
</reference>